<dbReference type="PANTHER" id="PTHR11933:SF5">
    <property type="entry name" value="MITOCHONDRIAL TRNA-SPECIFIC 2-THIOURIDYLASE 1"/>
    <property type="match status" value="1"/>
</dbReference>
<keyword evidence="5 9" id="KW-0067">ATP-binding</keyword>
<evidence type="ECO:0000256" key="9">
    <source>
        <dbReference type="HAMAP-Rule" id="MF_00144"/>
    </source>
</evidence>
<dbReference type="PANTHER" id="PTHR11933">
    <property type="entry name" value="TRNA 5-METHYLAMINOMETHYL-2-THIOURIDYLATE -METHYLTRANSFERASE"/>
    <property type="match status" value="1"/>
</dbReference>
<accession>A0A2M6YBL8</accession>
<dbReference type="NCBIfam" id="NF001138">
    <property type="entry name" value="PRK00143.1"/>
    <property type="match status" value="1"/>
</dbReference>
<comment type="catalytic activity">
    <reaction evidence="8 9">
        <text>S-sulfanyl-L-cysteinyl-[protein] + uridine(34) in tRNA + AH2 + ATP = 2-thiouridine(34) in tRNA + L-cysteinyl-[protein] + A + AMP + diphosphate + H(+)</text>
        <dbReference type="Rhea" id="RHEA:47032"/>
        <dbReference type="Rhea" id="RHEA-COMP:10131"/>
        <dbReference type="Rhea" id="RHEA-COMP:11726"/>
        <dbReference type="Rhea" id="RHEA-COMP:11727"/>
        <dbReference type="Rhea" id="RHEA-COMP:11728"/>
        <dbReference type="ChEBI" id="CHEBI:13193"/>
        <dbReference type="ChEBI" id="CHEBI:15378"/>
        <dbReference type="ChEBI" id="CHEBI:17499"/>
        <dbReference type="ChEBI" id="CHEBI:29950"/>
        <dbReference type="ChEBI" id="CHEBI:30616"/>
        <dbReference type="ChEBI" id="CHEBI:33019"/>
        <dbReference type="ChEBI" id="CHEBI:61963"/>
        <dbReference type="ChEBI" id="CHEBI:65315"/>
        <dbReference type="ChEBI" id="CHEBI:87170"/>
        <dbReference type="ChEBI" id="CHEBI:456215"/>
        <dbReference type="EC" id="2.8.1.13"/>
    </reaction>
</comment>
<dbReference type="CDD" id="cd01998">
    <property type="entry name" value="MnmA_TRMU-like"/>
    <property type="match status" value="1"/>
</dbReference>
<dbReference type="SUPFAM" id="SSF52402">
    <property type="entry name" value="Adenine nucleotide alpha hydrolases-like"/>
    <property type="match status" value="1"/>
</dbReference>
<feature type="active site" description="Cysteine persulfide intermediate" evidence="9">
    <location>
        <position position="241"/>
    </location>
</feature>
<keyword evidence="3 9" id="KW-0819">tRNA processing</keyword>
<dbReference type="Gene3D" id="2.40.30.10">
    <property type="entry name" value="Translation factors"/>
    <property type="match status" value="1"/>
</dbReference>
<dbReference type="InterPro" id="IPR046885">
    <property type="entry name" value="MnmA-like_C"/>
</dbReference>
<evidence type="ECO:0000256" key="2">
    <source>
        <dbReference type="ARBA" id="ARBA00022679"/>
    </source>
</evidence>
<dbReference type="Pfam" id="PF20259">
    <property type="entry name" value="tRNA_Me_trans_M"/>
    <property type="match status" value="1"/>
</dbReference>
<feature type="binding site" evidence="9">
    <location>
        <position position="55"/>
    </location>
    <ligand>
        <name>ATP</name>
        <dbReference type="ChEBI" id="CHEBI:30616"/>
    </ligand>
</feature>
<sequence>MSFFPLTTRRLPNNIIKTRKTLIMKIAVAMSGGVDSSVVAKILKDEGHDLVGLFLKLWSDSSNSCATRKENRCCDYQALEDARMVASRLDIPFYVINATVEFKKEVVDYFLNEYKNLRTPNPCIVCNQTIKFDLLLRKALSIGCDKLATGHYARIAEGNSGNSKFQIPNSKQIINAKESVFKLFKGIDDSKDQSYMLYRLNQNQLSKIIFPLGEMLKKDVRNLALKWDMPVKEKPESQEICFFADRDYRSFLGRYLNKKYFLSGEIVDTAGNVVGKHDGLLNYTIGQRKLLDQEIWRKEQGDKKPLYVIGFDKEKNQLIVGSDKEIYKKGMVVGNLNFIHTPDSLLHFPDLSVKIRYRHPDFPCVIARSEATQQFDKVKVLFKKPQRAVTPGQSAVFYAGDKVIGGGIIEN</sequence>
<dbReference type="NCBIfam" id="TIGR00420">
    <property type="entry name" value="trmU"/>
    <property type="match status" value="1"/>
</dbReference>
<keyword evidence="1 9" id="KW-0820">tRNA-binding</keyword>
<feature type="region of interest" description="Interaction with tRNA" evidence="9">
    <location>
        <begin position="356"/>
        <end position="357"/>
    </location>
</feature>
<keyword evidence="6 9" id="KW-0694">RNA-binding</keyword>
<keyword evidence="4 9" id="KW-0547">Nucleotide-binding</keyword>
<keyword evidence="9" id="KW-0963">Cytoplasm</keyword>
<evidence type="ECO:0000256" key="6">
    <source>
        <dbReference type="ARBA" id="ARBA00022884"/>
    </source>
</evidence>
<protein>
    <recommendedName>
        <fullName evidence="9">tRNA-specific 2-thiouridylase MnmA</fullName>
        <ecNumber evidence="9">2.8.1.13</ecNumber>
    </recommendedName>
</protein>
<name>A0A2M6YBL8_9BACT</name>
<evidence type="ECO:0000256" key="5">
    <source>
        <dbReference type="ARBA" id="ARBA00022840"/>
    </source>
</evidence>
<comment type="similarity">
    <text evidence="9">Belongs to the MnmA/TRMU family.</text>
</comment>
<dbReference type="InterPro" id="IPR004506">
    <property type="entry name" value="MnmA-like"/>
</dbReference>
<feature type="active site" description="Nucleophile" evidence="9">
    <location>
        <position position="126"/>
    </location>
</feature>
<dbReference type="GO" id="GO:0103016">
    <property type="term" value="F:tRNA-uridine 2-sulfurtransferase activity"/>
    <property type="evidence" value="ECO:0007669"/>
    <property type="project" value="UniProtKB-EC"/>
</dbReference>
<keyword evidence="7" id="KW-1015">Disulfide bond</keyword>
<reference evidence="13" key="1">
    <citation type="submission" date="2017-09" db="EMBL/GenBank/DDBJ databases">
        <title>Depth-based differentiation of microbial function through sediment-hosted aquifers and enrichment of novel symbionts in the deep terrestrial subsurface.</title>
        <authorList>
            <person name="Probst A.J."/>
            <person name="Ladd B."/>
            <person name="Jarett J.K."/>
            <person name="Geller-Mcgrath D.E."/>
            <person name="Sieber C.M.K."/>
            <person name="Emerson J.B."/>
            <person name="Anantharaman K."/>
            <person name="Thomas B.C."/>
            <person name="Malmstrom R."/>
            <person name="Stieglmeier M."/>
            <person name="Klingl A."/>
            <person name="Woyke T."/>
            <person name="Ryan C.M."/>
            <person name="Banfield J.F."/>
        </authorList>
    </citation>
    <scope>NUCLEOTIDE SEQUENCE [LARGE SCALE GENOMIC DNA]</scope>
</reference>
<feature type="binding site" evidence="9">
    <location>
        <position position="150"/>
    </location>
    <ligand>
        <name>ATP</name>
        <dbReference type="ChEBI" id="CHEBI:30616"/>
    </ligand>
</feature>
<evidence type="ECO:0000256" key="4">
    <source>
        <dbReference type="ARBA" id="ARBA00022741"/>
    </source>
</evidence>
<dbReference type="AlphaFoldDB" id="A0A2M6YBL8"/>
<evidence type="ECO:0000256" key="7">
    <source>
        <dbReference type="ARBA" id="ARBA00023157"/>
    </source>
</evidence>
<comment type="function">
    <text evidence="9">Catalyzes the 2-thiolation of uridine at the wobble position (U34) of tRNA, leading to the formation of s(2)U34.</text>
</comment>
<feature type="binding site" evidence="9">
    <location>
        <begin position="29"/>
        <end position="36"/>
    </location>
    <ligand>
        <name>ATP</name>
        <dbReference type="ChEBI" id="CHEBI:30616"/>
    </ligand>
</feature>
<evidence type="ECO:0000313" key="12">
    <source>
        <dbReference type="EMBL" id="PIU24082.1"/>
    </source>
</evidence>
<dbReference type="GO" id="GO:0000049">
    <property type="term" value="F:tRNA binding"/>
    <property type="evidence" value="ECO:0007669"/>
    <property type="project" value="UniProtKB-KW"/>
</dbReference>
<feature type="domain" description="tRNA-specific 2-thiouridylase MnmA-like central" evidence="11">
    <location>
        <begin position="250"/>
        <end position="322"/>
    </location>
</feature>
<comment type="subcellular location">
    <subcellularLocation>
        <location evidence="9">Cytoplasm</location>
    </subcellularLocation>
</comment>
<evidence type="ECO:0000259" key="10">
    <source>
        <dbReference type="Pfam" id="PF20258"/>
    </source>
</evidence>
<dbReference type="Pfam" id="PF03054">
    <property type="entry name" value="tRNA_Me_trans"/>
    <property type="match status" value="1"/>
</dbReference>
<comment type="caution">
    <text evidence="9">Lacks conserved residue(s) required for the propagation of feature annotation.</text>
</comment>
<dbReference type="GO" id="GO:0005524">
    <property type="term" value="F:ATP binding"/>
    <property type="evidence" value="ECO:0007669"/>
    <property type="project" value="UniProtKB-KW"/>
</dbReference>
<evidence type="ECO:0000259" key="11">
    <source>
        <dbReference type="Pfam" id="PF20259"/>
    </source>
</evidence>
<dbReference type="EMBL" id="PEXI01000093">
    <property type="protein sequence ID" value="PIU24082.1"/>
    <property type="molecule type" value="Genomic_DNA"/>
</dbReference>
<dbReference type="Proteomes" id="UP000229896">
    <property type="component" value="Unassembled WGS sequence"/>
</dbReference>
<dbReference type="EC" id="2.8.1.13" evidence="9"/>
<evidence type="ECO:0000313" key="13">
    <source>
        <dbReference type="Proteomes" id="UP000229896"/>
    </source>
</evidence>
<dbReference type="FunFam" id="3.40.50.620:FF:000115">
    <property type="entry name" value="tRNA-specific 2-thiouridylase MnmA"/>
    <property type="match status" value="1"/>
</dbReference>
<comment type="caution">
    <text evidence="12">The sequence shown here is derived from an EMBL/GenBank/DDBJ whole genome shotgun (WGS) entry which is preliminary data.</text>
</comment>
<dbReference type="InterPro" id="IPR014729">
    <property type="entry name" value="Rossmann-like_a/b/a_fold"/>
</dbReference>
<keyword evidence="2 9" id="KW-0808">Transferase</keyword>
<feature type="region of interest" description="Interaction with tRNA" evidence="9">
    <location>
        <begin position="191"/>
        <end position="193"/>
    </location>
</feature>
<feature type="site" description="Interaction with tRNA" evidence="9">
    <location>
        <position position="393"/>
    </location>
</feature>
<evidence type="ECO:0000256" key="8">
    <source>
        <dbReference type="ARBA" id="ARBA00051542"/>
    </source>
</evidence>
<dbReference type="Pfam" id="PF20258">
    <property type="entry name" value="tRNA_Me_trans_C"/>
    <property type="match status" value="1"/>
</dbReference>
<organism evidence="12 13">
    <name type="scientific">Candidatus Berkelbacteria bacterium CG08_land_8_20_14_0_20_39_8</name>
    <dbReference type="NCBI Taxonomy" id="1974511"/>
    <lineage>
        <taxon>Bacteria</taxon>
        <taxon>Candidatus Berkelbacteria</taxon>
    </lineage>
</organism>
<gene>
    <name evidence="9" type="primary">mnmA</name>
    <name evidence="12" type="ORF">COT12_02965</name>
</gene>
<dbReference type="InterPro" id="IPR046884">
    <property type="entry name" value="MnmA-like_central"/>
</dbReference>
<dbReference type="GO" id="GO:0005737">
    <property type="term" value="C:cytoplasm"/>
    <property type="evidence" value="ECO:0007669"/>
    <property type="project" value="UniProtKB-SubCell"/>
</dbReference>
<feature type="site" description="Interaction with tRNA" evidence="9">
    <location>
        <position position="151"/>
    </location>
</feature>
<dbReference type="Gene3D" id="3.40.50.620">
    <property type="entry name" value="HUPs"/>
    <property type="match status" value="1"/>
</dbReference>
<feature type="domain" description="tRNA-specific 2-thiouridylase MnmA-like C-terminal" evidence="10">
    <location>
        <begin position="329"/>
        <end position="409"/>
    </location>
</feature>
<dbReference type="GO" id="GO:0002143">
    <property type="term" value="P:tRNA wobble position uridine thiolation"/>
    <property type="evidence" value="ECO:0007669"/>
    <property type="project" value="TreeGrafter"/>
</dbReference>
<evidence type="ECO:0000256" key="3">
    <source>
        <dbReference type="ARBA" id="ARBA00022694"/>
    </source>
</evidence>
<evidence type="ECO:0000256" key="1">
    <source>
        <dbReference type="ARBA" id="ARBA00022555"/>
    </source>
</evidence>
<proteinExistence type="inferred from homology"/>
<dbReference type="InterPro" id="IPR023382">
    <property type="entry name" value="MnmA-like_central_sf"/>
</dbReference>
<dbReference type="HAMAP" id="MF_00144">
    <property type="entry name" value="tRNA_thiouridyl_MnmA"/>
    <property type="match status" value="1"/>
</dbReference>
<dbReference type="Gene3D" id="2.30.30.280">
    <property type="entry name" value="Adenine nucleotide alpha hydrolases-like domains"/>
    <property type="match status" value="1"/>
</dbReference>